<accession>A0A8S2GW60</accession>
<evidence type="ECO:0000313" key="1">
    <source>
        <dbReference type="EMBL" id="CAF0786538.1"/>
    </source>
</evidence>
<comment type="caution">
    <text evidence="2">The sequence shown here is derived from an EMBL/GenBank/DDBJ whole genome shotgun (WGS) entry which is preliminary data.</text>
</comment>
<organism evidence="2 3">
    <name type="scientific">Didymodactylos carnosus</name>
    <dbReference type="NCBI Taxonomy" id="1234261"/>
    <lineage>
        <taxon>Eukaryota</taxon>
        <taxon>Metazoa</taxon>
        <taxon>Spiralia</taxon>
        <taxon>Gnathifera</taxon>
        <taxon>Rotifera</taxon>
        <taxon>Eurotatoria</taxon>
        <taxon>Bdelloidea</taxon>
        <taxon>Philodinida</taxon>
        <taxon>Philodinidae</taxon>
        <taxon>Didymodactylos</taxon>
    </lineage>
</organism>
<proteinExistence type="predicted"/>
<evidence type="ECO:0000313" key="3">
    <source>
        <dbReference type="Proteomes" id="UP000682733"/>
    </source>
</evidence>
<sequence>MDRNALRSLRQDKLIVITWPDKVPKRLANNKKHTMESNKKLTNYLANQLRTQSIAQTKTMENTKYLHYAEIVGLNPLELLVCWRALTKQKDMKVGSSPLPFDLHDTPVVLPAAEFDGPRKNWIVDSAALLDTLAGKGTLMHSMGRILATESHGLRIGWFLYG</sequence>
<dbReference type="Proteomes" id="UP000682733">
    <property type="component" value="Unassembled WGS sequence"/>
</dbReference>
<dbReference type="AlphaFoldDB" id="A0A8S2GW60"/>
<evidence type="ECO:0000313" key="2">
    <source>
        <dbReference type="EMBL" id="CAF3568790.1"/>
    </source>
</evidence>
<dbReference type="EMBL" id="CAJNOK010000980">
    <property type="protein sequence ID" value="CAF0786538.1"/>
    <property type="molecule type" value="Genomic_DNA"/>
</dbReference>
<protein>
    <submittedName>
        <fullName evidence="2">Uncharacterized protein</fullName>
    </submittedName>
</protein>
<name>A0A8S2GW60_9BILA</name>
<dbReference type="Proteomes" id="UP000677228">
    <property type="component" value="Unassembled WGS sequence"/>
</dbReference>
<reference evidence="2" key="1">
    <citation type="submission" date="2021-02" db="EMBL/GenBank/DDBJ databases">
        <authorList>
            <person name="Nowell W R."/>
        </authorList>
    </citation>
    <scope>NUCLEOTIDE SEQUENCE</scope>
</reference>
<gene>
    <name evidence="1" type="ORF">OVA965_LOCUS3903</name>
    <name evidence="2" type="ORF">TMI583_LOCUS3901</name>
</gene>
<dbReference type="EMBL" id="CAJOBA010000980">
    <property type="protein sequence ID" value="CAF3568790.1"/>
    <property type="molecule type" value="Genomic_DNA"/>
</dbReference>